<evidence type="ECO:0000313" key="3">
    <source>
        <dbReference type="Proteomes" id="UP000291124"/>
    </source>
</evidence>
<feature type="domain" description="SF4 helicase" evidence="1">
    <location>
        <begin position="24"/>
        <end position="295"/>
    </location>
</feature>
<protein>
    <recommendedName>
        <fullName evidence="1">SF4 helicase domain-containing protein</fullName>
    </recommendedName>
</protein>
<dbReference type="PROSITE" id="PS51199">
    <property type="entry name" value="SF4_HELICASE"/>
    <property type="match status" value="1"/>
</dbReference>
<accession>A0A4P6Y9S3</accession>
<dbReference type="GO" id="GO:0005524">
    <property type="term" value="F:ATP binding"/>
    <property type="evidence" value="ECO:0007669"/>
    <property type="project" value="InterPro"/>
</dbReference>
<gene>
    <name evidence="2" type="ORF">E1750_13415</name>
</gene>
<evidence type="ECO:0000313" key="2">
    <source>
        <dbReference type="EMBL" id="QBN19759.1"/>
    </source>
</evidence>
<dbReference type="OrthoDB" id="9773982at2"/>
<dbReference type="Gene3D" id="3.40.50.300">
    <property type="entry name" value="P-loop containing nucleotide triphosphate hydrolases"/>
    <property type="match status" value="1"/>
</dbReference>
<dbReference type="KEGG" id="fnk:E1750_13415"/>
<sequence>MKINNPSTSINSLFENLIQNIESKEENKNIIPTLFSLLDQKFGGISLGELIVIGGRPSMGKTQFAVNLVSNICQQNPVLYFSFDLLPKDLTARFVSCRTNIPVNKIINRQLMGEEIEKIKSVTKDFKNSSVFISDVSSIVIENILAEIHSYVTNYGVRVVVIDYLQLMGSSKINFGREAEIGHICKVLKNCAKELNISLILLSGLSRSVELRGSSKKPQLIDLRESGSIEQLADKVWLLYRPEYYLIDELDDDCGTPSDCILTLIVAKNKNGINGECYFKRNINFTEFKNIEEPSNDFELLPSRLREIEKPFEKFSDDDAPF</sequence>
<reference evidence="3" key="1">
    <citation type="submission" date="2019-03" db="EMBL/GenBank/DDBJ databases">
        <title>Flavobacterium sp.</title>
        <authorList>
            <person name="Kim H."/>
        </authorList>
    </citation>
    <scope>NUCLEOTIDE SEQUENCE [LARGE SCALE GENOMIC DNA]</scope>
    <source>
        <strain evidence="3">GS13</strain>
    </source>
</reference>
<dbReference type="InterPro" id="IPR007694">
    <property type="entry name" value="DNA_helicase_DnaB-like_C"/>
</dbReference>
<dbReference type="SUPFAM" id="SSF52540">
    <property type="entry name" value="P-loop containing nucleoside triphosphate hydrolases"/>
    <property type="match status" value="1"/>
</dbReference>
<keyword evidence="3" id="KW-1185">Reference proteome</keyword>
<dbReference type="PANTHER" id="PTHR30153:SF2">
    <property type="entry name" value="REPLICATIVE DNA HELICASE"/>
    <property type="match status" value="1"/>
</dbReference>
<dbReference type="InterPro" id="IPR027417">
    <property type="entry name" value="P-loop_NTPase"/>
</dbReference>
<dbReference type="PANTHER" id="PTHR30153">
    <property type="entry name" value="REPLICATIVE DNA HELICASE DNAB"/>
    <property type="match status" value="1"/>
</dbReference>
<dbReference type="Proteomes" id="UP000291124">
    <property type="component" value="Chromosome"/>
</dbReference>
<name>A0A4P6Y9S3_9FLAO</name>
<dbReference type="RefSeq" id="WP_133277275.1">
    <property type="nucleotide sequence ID" value="NZ_CP037933.1"/>
</dbReference>
<dbReference type="EMBL" id="CP037933">
    <property type="protein sequence ID" value="QBN19759.1"/>
    <property type="molecule type" value="Genomic_DNA"/>
</dbReference>
<dbReference type="GO" id="GO:0005829">
    <property type="term" value="C:cytosol"/>
    <property type="evidence" value="ECO:0007669"/>
    <property type="project" value="TreeGrafter"/>
</dbReference>
<evidence type="ECO:0000259" key="1">
    <source>
        <dbReference type="PROSITE" id="PS51199"/>
    </source>
</evidence>
<organism evidence="2 3">
    <name type="scientific">Flavobacterium nackdongense</name>
    <dbReference type="NCBI Taxonomy" id="2547394"/>
    <lineage>
        <taxon>Bacteria</taxon>
        <taxon>Pseudomonadati</taxon>
        <taxon>Bacteroidota</taxon>
        <taxon>Flavobacteriia</taxon>
        <taxon>Flavobacteriales</taxon>
        <taxon>Flavobacteriaceae</taxon>
        <taxon>Flavobacterium</taxon>
    </lineage>
</organism>
<dbReference type="Pfam" id="PF03796">
    <property type="entry name" value="DnaB_C"/>
    <property type="match status" value="1"/>
</dbReference>
<proteinExistence type="predicted"/>
<dbReference type="GO" id="GO:0003678">
    <property type="term" value="F:DNA helicase activity"/>
    <property type="evidence" value="ECO:0007669"/>
    <property type="project" value="InterPro"/>
</dbReference>
<dbReference type="AlphaFoldDB" id="A0A4P6Y9S3"/>
<dbReference type="GO" id="GO:0006260">
    <property type="term" value="P:DNA replication"/>
    <property type="evidence" value="ECO:0007669"/>
    <property type="project" value="InterPro"/>
</dbReference>